<dbReference type="EMBL" id="CAJVPL010007979">
    <property type="protein sequence ID" value="CAG8672326.1"/>
    <property type="molecule type" value="Genomic_DNA"/>
</dbReference>
<feature type="compositionally biased region" description="Polar residues" evidence="1">
    <location>
        <begin position="203"/>
        <end position="212"/>
    </location>
</feature>
<evidence type="ECO:0000313" key="2">
    <source>
        <dbReference type="EMBL" id="CAG8672326.1"/>
    </source>
</evidence>
<feature type="compositionally biased region" description="Basic and acidic residues" evidence="1">
    <location>
        <begin position="174"/>
        <end position="187"/>
    </location>
</feature>
<comment type="caution">
    <text evidence="2">The sequence shown here is derived from an EMBL/GenBank/DDBJ whole genome shotgun (WGS) entry which is preliminary data.</text>
</comment>
<feature type="compositionally biased region" description="Polar residues" evidence="1">
    <location>
        <begin position="1"/>
        <end position="11"/>
    </location>
</feature>
<dbReference type="Proteomes" id="UP000789831">
    <property type="component" value="Unassembled WGS sequence"/>
</dbReference>
<sequence>MSAQFAQSISPTPAVEERNEDSSPPMEIEEDASENYDAALLGGDNSSNSTNSMSLSSEILGLGGDNALATDNSSSLSSSGILVPSNETSPLTQSLNSSQILITLNDDNDADSLNRDNYEDGSFVDAEEEIGNESARLDENTASENYEATLERPEEEQELRPVSANSIQRQPPPTKEESPKIEPEKSQQAKRAPSSSPLPSPQAPITTTSITSPAAKLSRSLDDDKENDHHDKRSNHKLAVILNTTFDIALAGLFVGWLVSRRSHVGKQSLGIGTVGLTIVYGAQ</sequence>
<feature type="compositionally biased region" description="Low complexity" evidence="1">
    <location>
        <begin position="45"/>
        <end position="57"/>
    </location>
</feature>
<feature type="region of interest" description="Disordered" evidence="1">
    <location>
        <begin position="1"/>
        <end position="231"/>
    </location>
</feature>
<evidence type="ECO:0000313" key="3">
    <source>
        <dbReference type="Proteomes" id="UP000789831"/>
    </source>
</evidence>
<gene>
    <name evidence="2" type="ORF">AGERDE_LOCUS12315</name>
</gene>
<dbReference type="OrthoDB" id="2322699at2759"/>
<dbReference type="AlphaFoldDB" id="A0A9N9ECX5"/>
<organism evidence="2 3">
    <name type="scientific">Ambispora gerdemannii</name>
    <dbReference type="NCBI Taxonomy" id="144530"/>
    <lineage>
        <taxon>Eukaryota</taxon>
        <taxon>Fungi</taxon>
        <taxon>Fungi incertae sedis</taxon>
        <taxon>Mucoromycota</taxon>
        <taxon>Glomeromycotina</taxon>
        <taxon>Glomeromycetes</taxon>
        <taxon>Archaeosporales</taxon>
        <taxon>Ambisporaceae</taxon>
        <taxon>Ambispora</taxon>
    </lineage>
</organism>
<name>A0A9N9ECX5_9GLOM</name>
<keyword evidence="3" id="KW-1185">Reference proteome</keyword>
<feature type="non-terminal residue" evidence="2">
    <location>
        <position position="284"/>
    </location>
</feature>
<reference evidence="2" key="1">
    <citation type="submission" date="2021-06" db="EMBL/GenBank/DDBJ databases">
        <authorList>
            <person name="Kallberg Y."/>
            <person name="Tangrot J."/>
            <person name="Rosling A."/>
        </authorList>
    </citation>
    <scope>NUCLEOTIDE SEQUENCE</scope>
    <source>
        <strain evidence="2">MT106</strain>
    </source>
</reference>
<protein>
    <submittedName>
        <fullName evidence="2">4290_t:CDS:1</fullName>
    </submittedName>
</protein>
<feature type="compositionally biased region" description="Basic and acidic residues" evidence="1">
    <location>
        <begin position="219"/>
        <end position="231"/>
    </location>
</feature>
<evidence type="ECO:0000256" key="1">
    <source>
        <dbReference type="SAM" id="MobiDB-lite"/>
    </source>
</evidence>
<feature type="compositionally biased region" description="Polar residues" evidence="1">
    <location>
        <begin position="85"/>
        <end position="102"/>
    </location>
</feature>
<accession>A0A9N9ECX5</accession>
<proteinExistence type="predicted"/>